<proteinExistence type="predicted"/>
<dbReference type="AlphaFoldDB" id="A0A5S9IL02"/>
<accession>A0A5S9IL02</accession>
<dbReference type="KEGG" id="uam:UABAM_00868"/>
<evidence type="ECO:0000313" key="2">
    <source>
        <dbReference type="Proteomes" id="UP000326354"/>
    </source>
</evidence>
<keyword evidence="2" id="KW-1185">Reference proteome</keyword>
<gene>
    <name evidence="1" type="ORF">UABAM_00868</name>
</gene>
<dbReference type="Proteomes" id="UP000326354">
    <property type="component" value="Chromosome"/>
</dbReference>
<sequence>MAKKKKSMLKKLVLFTFVAFFVGTMYFLHHFGIIAFSGNGQLGWGTNAIQPTTNELSFYFCDDKIYQGKNEINEDRFRETITAAKEKDRSIDLFFVQEKITNKFHVGIKKIVDKADVVFSEKKISADQLPK</sequence>
<organism evidence="1 2">
    <name type="scientific">Uabimicrobium amorphum</name>
    <dbReference type="NCBI Taxonomy" id="2596890"/>
    <lineage>
        <taxon>Bacteria</taxon>
        <taxon>Pseudomonadati</taxon>
        <taxon>Planctomycetota</taxon>
        <taxon>Candidatus Uabimicrobiia</taxon>
        <taxon>Candidatus Uabimicrobiales</taxon>
        <taxon>Candidatus Uabimicrobiaceae</taxon>
        <taxon>Candidatus Uabimicrobium</taxon>
    </lineage>
</organism>
<name>A0A5S9IL02_UABAM</name>
<protein>
    <submittedName>
        <fullName evidence="1">Uncharacterized protein</fullName>
    </submittedName>
</protein>
<dbReference type="EMBL" id="AP019860">
    <property type="protein sequence ID" value="BBM82525.1"/>
    <property type="molecule type" value="Genomic_DNA"/>
</dbReference>
<reference evidence="1 2" key="1">
    <citation type="submission" date="2019-08" db="EMBL/GenBank/DDBJ databases">
        <title>Complete genome sequence of Candidatus Uab amorphum.</title>
        <authorList>
            <person name="Shiratori T."/>
            <person name="Suzuki S."/>
            <person name="Kakizawa Y."/>
            <person name="Ishida K."/>
        </authorList>
    </citation>
    <scope>NUCLEOTIDE SEQUENCE [LARGE SCALE GENOMIC DNA]</scope>
    <source>
        <strain evidence="1 2">SRT547</strain>
    </source>
</reference>
<evidence type="ECO:0000313" key="1">
    <source>
        <dbReference type="EMBL" id="BBM82525.1"/>
    </source>
</evidence>
<dbReference type="RefSeq" id="WP_151966765.1">
    <property type="nucleotide sequence ID" value="NZ_AP019860.1"/>
</dbReference>